<keyword evidence="2" id="KW-1185">Reference proteome</keyword>
<dbReference type="AlphaFoldDB" id="A0A136IJS1"/>
<protein>
    <submittedName>
        <fullName evidence="1">Uncharacterized protein</fullName>
    </submittedName>
</protein>
<organism evidence="1 2">
    <name type="scientific">Microdochium bolleyi</name>
    <dbReference type="NCBI Taxonomy" id="196109"/>
    <lineage>
        <taxon>Eukaryota</taxon>
        <taxon>Fungi</taxon>
        <taxon>Dikarya</taxon>
        <taxon>Ascomycota</taxon>
        <taxon>Pezizomycotina</taxon>
        <taxon>Sordariomycetes</taxon>
        <taxon>Xylariomycetidae</taxon>
        <taxon>Xylariales</taxon>
        <taxon>Microdochiaceae</taxon>
        <taxon>Microdochium</taxon>
    </lineage>
</organism>
<dbReference type="Proteomes" id="UP000070501">
    <property type="component" value="Unassembled WGS sequence"/>
</dbReference>
<evidence type="ECO:0000313" key="1">
    <source>
        <dbReference type="EMBL" id="KXJ85200.1"/>
    </source>
</evidence>
<proteinExistence type="predicted"/>
<accession>A0A136IJS1</accession>
<evidence type="ECO:0000313" key="2">
    <source>
        <dbReference type="Proteomes" id="UP000070501"/>
    </source>
</evidence>
<reference evidence="2" key="1">
    <citation type="submission" date="2016-02" db="EMBL/GenBank/DDBJ databases">
        <title>Draft genome sequence of Microdochium bolleyi, a fungal endophyte of beachgrass.</title>
        <authorList>
            <consortium name="DOE Joint Genome Institute"/>
            <person name="David A.S."/>
            <person name="May G."/>
            <person name="Haridas S."/>
            <person name="Lim J."/>
            <person name="Wang M."/>
            <person name="Labutti K."/>
            <person name="Lipzen A."/>
            <person name="Barry K."/>
            <person name="Grigoriev I.V."/>
        </authorList>
    </citation>
    <scope>NUCLEOTIDE SEQUENCE [LARGE SCALE GENOMIC DNA]</scope>
    <source>
        <strain evidence="2">J235TASD1</strain>
    </source>
</reference>
<gene>
    <name evidence="1" type="ORF">Micbo1qcDRAFT_169606</name>
</gene>
<dbReference type="InParanoid" id="A0A136IJS1"/>
<name>A0A136IJS1_9PEZI</name>
<dbReference type="EMBL" id="KQ964291">
    <property type="protein sequence ID" value="KXJ85200.1"/>
    <property type="molecule type" value="Genomic_DNA"/>
</dbReference>
<sequence>MGSTGIRLALFPVDAPYDIRPIRLKAGERSDYWATQVPIHNDEGAPKVPAKCGIYYLGERHAGLAEYRTSSIKIEQVNTEVVKSGLTGIFTEIKLRVDAEVELHDFELERVILSIPCQWPKTLQIEYRGIVRDGFELKDEDIECVGEIDAVYHWSRSKTKYFKRYEVKVALLVDIGGHSVNLRIVNLAKDPDSDDSCMLTESEAQGRTTS</sequence>